<organism evidence="9 10">
    <name type="scientific">Aeromicrobium choanae</name>
    <dbReference type="NCBI Taxonomy" id="1736691"/>
    <lineage>
        <taxon>Bacteria</taxon>
        <taxon>Bacillati</taxon>
        <taxon>Actinomycetota</taxon>
        <taxon>Actinomycetes</taxon>
        <taxon>Propionibacteriales</taxon>
        <taxon>Nocardioidaceae</taxon>
        <taxon>Aeromicrobium</taxon>
    </lineage>
</organism>
<feature type="transmembrane region" description="Helical" evidence="7">
    <location>
        <begin position="85"/>
        <end position="110"/>
    </location>
</feature>
<comment type="subcellular location">
    <subcellularLocation>
        <location evidence="1 7">Cell membrane</location>
        <topology evidence="1 7">Multi-pass membrane protein</topology>
    </subcellularLocation>
</comment>
<dbReference type="InterPro" id="IPR050366">
    <property type="entry name" value="BP-dependent_transpt_permease"/>
</dbReference>
<dbReference type="SUPFAM" id="SSF161098">
    <property type="entry name" value="MetI-like"/>
    <property type="match status" value="1"/>
</dbReference>
<keyword evidence="10" id="KW-1185">Reference proteome</keyword>
<dbReference type="GO" id="GO:0055085">
    <property type="term" value="P:transmembrane transport"/>
    <property type="evidence" value="ECO:0007669"/>
    <property type="project" value="InterPro"/>
</dbReference>
<feature type="transmembrane region" description="Helical" evidence="7">
    <location>
        <begin position="204"/>
        <end position="229"/>
    </location>
</feature>
<dbReference type="STRING" id="1736691.SAMN06295964_2166"/>
<dbReference type="Gene3D" id="1.10.3720.10">
    <property type="entry name" value="MetI-like"/>
    <property type="match status" value="1"/>
</dbReference>
<keyword evidence="6 7" id="KW-0472">Membrane</keyword>
<dbReference type="RefSeq" id="WP_078700169.1">
    <property type="nucleotide sequence ID" value="NZ_LT796768.1"/>
</dbReference>
<keyword evidence="5 7" id="KW-1133">Transmembrane helix</keyword>
<protein>
    <submittedName>
        <fullName evidence="9">ABC-type dipeptide/oligopeptide/nickel transport system, permease component</fullName>
    </submittedName>
</protein>
<dbReference type="AlphaFoldDB" id="A0A1T4Z315"/>
<dbReference type="InterPro" id="IPR000515">
    <property type="entry name" value="MetI-like"/>
</dbReference>
<dbReference type="Proteomes" id="UP000191040">
    <property type="component" value="Chromosome I"/>
</dbReference>
<sequence>MKSHTPQKPWRKMARAFFRSPTGVLSAIGVLVLIVLVIIGPNGFGPTAVTGDVANAGLGPSSEHWFGTDELGHDVLLRSLAATRLSLMLACAAVLIAWVAGTGIGVLVALSGPRMRRIGSIGIDTLMSFGALLLAIVTIAVVGTGKYGAVIAIAVAFTPSFARFSYSMVLDAVNSEYLAAARIAGVPSGRLFTAYIGRNIADSLIIVAFAALGECVIALASLSFLGLGVQPPDFDWGQMVDSGVRQFYLNPWIALVPAAMITFSGLVLSLLGDSLARVTNPVLWDVRPSWRRRGRQVSRRDARLLKLAKES</sequence>
<evidence type="ECO:0000256" key="3">
    <source>
        <dbReference type="ARBA" id="ARBA00022475"/>
    </source>
</evidence>
<name>A0A1T4Z315_9ACTN</name>
<evidence type="ECO:0000256" key="5">
    <source>
        <dbReference type="ARBA" id="ARBA00022989"/>
    </source>
</evidence>
<dbReference type="PROSITE" id="PS50928">
    <property type="entry name" value="ABC_TM1"/>
    <property type="match status" value="1"/>
</dbReference>
<keyword evidence="3" id="KW-1003">Cell membrane</keyword>
<dbReference type="CDD" id="cd06261">
    <property type="entry name" value="TM_PBP2"/>
    <property type="match status" value="1"/>
</dbReference>
<feature type="domain" description="ABC transmembrane type-1" evidence="8">
    <location>
        <begin position="83"/>
        <end position="272"/>
    </location>
</feature>
<evidence type="ECO:0000259" key="8">
    <source>
        <dbReference type="PROSITE" id="PS50928"/>
    </source>
</evidence>
<evidence type="ECO:0000256" key="4">
    <source>
        <dbReference type="ARBA" id="ARBA00022692"/>
    </source>
</evidence>
<evidence type="ECO:0000256" key="6">
    <source>
        <dbReference type="ARBA" id="ARBA00023136"/>
    </source>
</evidence>
<accession>A0A1T4Z315</accession>
<dbReference type="InterPro" id="IPR035906">
    <property type="entry name" value="MetI-like_sf"/>
</dbReference>
<dbReference type="PANTHER" id="PTHR43386:SF25">
    <property type="entry name" value="PEPTIDE ABC TRANSPORTER PERMEASE PROTEIN"/>
    <property type="match status" value="1"/>
</dbReference>
<keyword evidence="4 7" id="KW-0812">Transmembrane</keyword>
<evidence type="ECO:0000256" key="7">
    <source>
        <dbReference type="RuleBase" id="RU363032"/>
    </source>
</evidence>
<feature type="transmembrane region" description="Helical" evidence="7">
    <location>
        <begin position="249"/>
        <end position="271"/>
    </location>
</feature>
<dbReference type="PANTHER" id="PTHR43386">
    <property type="entry name" value="OLIGOPEPTIDE TRANSPORT SYSTEM PERMEASE PROTEIN APPC"/>
    <property type="match status" value="1"/>
</dbReference>
<gene>
    <name evidence="9" type="ORF">SAMN06295964_2166</name>
</gene>
<feature type="transmembrane region" description="Helical" evidence="7">
    <location>
        <begin position="131"/>
        <end position="157"/>
    </location>
</feature>
<dbReference type="EMBL" id="LT796768">
    <property type="protein sequence ID" value="SKB08447.1"/>
    <property type="molecule type" value="Genomic_DNA"/>
</dbReference>
<comment type="similarity">
    <text evidence="7">Belongs to the binding-protein-dependent transport system permease family.</text>
</comment>
<evidence type="ECO:0000256" key="2">
    <source>
        <dbReference type="ARBA" id="ARBA00022448"/>
    </source>
</evidence>
<keyword evidence="2 7" id="KW-0813">Transport</keyword>
<evidence type="ECO:0000313" key="9">
    <source>
        <dbReference type="EMBL" id="SKB08447.1"/>
    </source>
</evidence>
<feature type="transmembrane region" description="Helical" evidence="7">
    <location>
        <begin position="21"/>
        <end position="40"/>
    </location>
</feature>
<dbReference type="GO" id="GO:0005886">
    <property type="term" value="C:plasma membrane"/>
    <property type="evidence" value="ECO:0007669"/>
    <property type="project" value="UniProtKB-SubCell"/>
</dbReference>
<dbReference type="Pfam" id="PF00528">
    <property type="entry name" value="BPD_transp_1"/>
    <property type="match status" value="1"/>
</dbReference>
<evidence type="ECO:0000313" key="10">
    <source>
        <dbReference type="Proteomes" id="UP000191040"/>
    </source>
</evidence>
<dbReference type="OrthoDB" id="8906042at2"/>
<reference evidence="10" key="1">
    <citation type="submission" date="2017-02" db="EMBL/GenBank/DDBJ databases">
        <authorList>
            <person name="Varghese N."/>
            <person name="Submissions S."/>
        </authorList>
    </citation>
    <scope>NUCLEOTIDE SEQUENCE [LARGE SCALE GENOMIC DNA]</scope>
    <source>
        <strain evidence="10">9H-4</strain>
    </source>
</reference>
<proteinExistence type="inferred from homology"/>
<evidence type="ECO:0000256" key="1">
    <source>
        <dbReference type="ARBA" id="ARBA00004651"/>
    </source>
</evidence>